<feature type="compositionally biased region" description="Polar residues" evidence="1">
    <location>
        <begin position="1"/>
        <end position="11"/>
    </location>
</feature>
<dbReference type="AlphaFoldDB" id="A0AAE1P5X0"/>
<comment type="caution">
    <text evidence="2">The sequence shown here is derived from an EMBL/GenBank/DDBJ whole genome shotgun (WGS) entry which is preliminary data.</text>
</comment>
<evidence type="ECO:0000256" key="1">
    <source>
        <dbReference type="SAM" id="MobiDB-lite"/>
    </source>
</evidence>
<reference evidence="2" key="1">
    <citation type="submission" date="2023-11" db="EMBL/GenBank/DDBJ databases">
        <title>Genome assemblies of two species of porcelain crab, Petrolisthes cinctipes and Petrolisthes manimaculis (Anomura: Porcellanidae).</title>
        <authorList>
            <person name="Angst P."/>
        </authorList>
    </citation>
    <scope>NUCLEOTIDE SEQUENCE</scope>
    <source>
        <strain evidence="2">PB745_02</strain>
        <tissue evidence="2">Gill</tissue>
    </source>
</reference>
<dbReference type="EMBL" id="JAWZYT010002871">
    <property type="protein sequence ID" value="KAK4301407.1"/>
    <property type="molecule type" value="Genomic_DNA"/>
</dbReference>
<accession>A0AAE1P5X0</accession>
<evidence type="ECO:0000313" key="3">
    <source>
        <dbReference type="Proteomes" id="UP001292094"/>
    </source>
</evidence>
<proteinExistence type="predicted"/>
<evidence type="ECO:0000313" key="2">
    <source>
        <dbReference type="EMBL" id="KAK4301407.1"/>
    </source>
</evidence>
<dbReference type="Proteomes" id="UP001292094">
    <property type="component" value="Unassembled WGS sequence"/>
</dbReference>
<feature type="region of interest" description="Disordered" evidence="1">
    <location>
        <begin position="1"/>
        <end position="22"/>
    </location>
</feature>
<gene>
    <name evidence="2" type="ORF">Pmani_026442</name>
</gene>
<keyword evidence="3" id="KW-1185">Reference proteome</keyword>
<organism evidence="2 3">
    <name type="scientific">Petrolisthes manimaculis</name>
    <dbReference type="NCBI Taxonomy" id="1843537"/>
    <lineage>
        <taxon>Eukaryota</taxon>
        <taxon>Metazoa</taxon>
        <taxon>Ecdysozoa</taxon>
        <taxon>Arthropoda</taxon>
        <taxon>Crustacea</taxon>
        <taxon>Multicrustacea</taxon>
        <taxon>Malacostraca</taxon>
        <taxon>Eumalacostraca</taxon>
        <taxon>Eucarida</taxon>
        <taxon>Decapoda</taxon>
        <taxon>Pleocyemata</taxon>
        <taxon>Anomura</taxon>
        <taxon>Galatheoidea</taxon>
        <taxon>Porcellanidae</taxon>
        <taxon>Petrolisthes</taxon>
    </lineage>
</organism>
<name>A0AAE1P5X0_9EUCA</name>
<sequence>MHNAPPQTVTAQHPPPLPPAGVQMKFYPQPADSPDGVHAWVHEDLLEPRYGGAHASDPKATMDLDSFLRDLRHLIPPLPNSNP</sequence>
<protein>
    <submittedName>
        <fullName evidence="2">Uncharacterized protein</fullName>
    </submittedName>
</protein>